<protein>
    <submittedName>
        <fullName evidence="1">Uncharacterized protein</fullName>
    </submittedName>
</protein>
<comment type="caution">
    <text evidence="1">The sequence shown here is derived from an EMBL/GenBank/DDBJ whole genome shotgun (WGS) entry which is preliminary data.</text>
</comment>
<dbReference type="AlphaFoldDB" id="A0A0B2BYH6"/>
<sequence length="235" mass="25163">MVIPQRGIDGQRVTVNSNLDENETLWHFRSAWNVAALNCSEDAAFAPVTEQYGKFLTGNARRLTAANNAIDQKFRRANNNDRRAAIRDREEHMTSVYNFFASPGARASFCQEALNIANEAAATPPTDVDVFASAGLARYLAVFEGFFQEYEGYQTASRAWDSQYGARYGASQPGYVAIYGSGEPSVATSLADASQPVLAGTVTDETGATIPIIAVPAAANSSPVVQPVANDAPAN</sequence>
<dbReference type="Proteomes" id="UP000030988">
    <property type="component" value="Unassembled WGS sequence"/>
</dbReference>
<accession>A0A0B2BYH6</accession>
<keyword evidence="2" id="KW-1185">Reference proteome</keyword>
<organism evidence="1 2">
    <name type="scientific">Croceibacterium mercuriale</name>
    <dbReference type="NCBI Taxonomy" id="1572751"/>
    <lineage>
        <taxon>Bacteria</taxon>
        <taxon>Pseudomonadati</taxon>
        <taxon>Pseudomonadota</taxon>
        <taxon>Alphaproteobacteria</taxon>
        <taxon>Sphingomonadales</taxon>
        <taxon>Erythrobacteraceae</taxon>
        <taxon>Croceibacterium</taxon>
    </lineage>
</organism>
<evidence type="ECO:0000313" key="1">
    <source>
        <dbReference type="EMBL" id="KHL26648.1"/>
    </source>
</evidence>
<evidence type="ECO:0000313" key="2">
    <source>
        <dbReference type="Proteomes" id="UP000030988"/>
    </source>
</evidence>
<proteinExistence type="predicted"/>
<gene>
    <name evidence="1" type="ORF">PK98_01570</name>
</gene>
<reference evidence="1 2" key="1">
    <citation type="submission" date="2014-11" db="EMBL/GenBank/DDBJ databases">
        <title>Draft genome sequence of Kirrobacter mercurialis.</title>
        <authorList>
            <person name="Coil D.A."/>
            <person name="Eisen J.A."/>
        </authorList>
    </citation>
    <scope>NUCLEOTIDE SEQUENCE [LARGE SCALE GENOMIC DNA]</scope>
    <source>
        <strain evidence="1 2">Coronado</strain>
    </source>
</reference>
<name>A0A0B2BYH6_9SPHN</name>
<dbReference type="EMBL" id="JTDN01000001">
    <property type="protein sequence ID" value="KHL26648.1"/>
    <property type="molecule type" value="Genomic_DNA"/>
</dbReference>